<dbReference type="AlphaFoldDB" id="A0A0A9AY22"/>
<evidence type="ECO:0000313" key="2">
    <source>
        <dbReference type="EMBL" id="JAD53830.1"/>
    </source>
</evidence>
<evidence type="ECO:0000256" key="1">
    <source>
        <dbReference type="SAM" id="MobiDB-lite"/>
    </source>
</evidence>
<name>A0A0A9AY22_ARUDO</name>
<reference evidence="2" key="1">
    <citation type="submission" date="2014-09" db="EMBL/GenBank/DDBJ databases">
        <authorList>
            <person name="Magalhaes I.L.F."/>
            <person name="Oliveira U."/>
            <person name="Santos F.R."/>
            <person name="Vidigal T.H.D.A."/>
            <person name="Brescovit A.D."/>
            <person name="Santos A.J."/>
        </authorList>
    </citation>
    <scope>NUCLEOTIDE SEQUENCE</scope>
    <source>
        <tissue evidence="2">Shoot tissue taken approximately 20 cm above the soil surface</tissue>
    </source>
</reference>
<proteinExistence type="predicted"/>
<reference evidence="2" key="2">
    <citation type="journal article" date="2015" name="Data Brief">
        <title>Shoot transcriptome of the giant reed, Arundo donax.</title>
        <authorList>
            <person name="Barrero R.A."/>
            <person name="Guerrero F.D."/>
            <person name="Moolhuijzen P."/>
            <person name="Goolsby J.A."/>
            <person name="Tidwell J."/>
            <person name="Bellgard S.E."/>
            <person name="Bellgard M.I."/>
        </authorList>
    </citation>
    <scope>NUCLEOTIDE SEQUENCE</scope>
    <source>
        <tissue evidence="2">Shoot tissue taken approximately 20 cm above the soil surface</tissue>
    </source>
</reference>
<dbReference type="EMBL" id="GBRH01244065">
    <property type="protein sequence ID" value="JAD53830.1"/>
    <property type="molecule type" value="Transcribed_RNA"/>
</dbReference>
<organism evidence="2">
    <name type="scientific">Arundo donax</name>
    <name type="common">Giant reed</name>
    <name type="synonym">Donax arundinaceus</name>
    <dbReference type="NCBI Taxonomy" id="35708"/>
    <lineage>
        <taxon>Eukaryota</taxon>
        <taxon>Viridiplantae</taxon>
        <taxon>Streptophyta</taxon>
        <taxon>Embryophyta</taxon>
        <taxon>Tracheophyta</taxon>
        <taxon>Spermatophyta</taxon>
        <taxon>Magnoliopsida</taxon>
        <taxon>Liliopsida</taxon>
        <taxon>Poales</taxon>
        <taxon>Poaceae</taxon>
        <taxon>PACMAD clade</taxon>
        <taxon>Arundinoideae</taxon>
        <taxon>Arundineae</taxon>
        <taxon>Arundo</taxon>
    </lineage>
</organism>
<sequence length="56" mass="5996">MLWRGSSGAVGDQPAMRALRWDCPWRRLPRSAADGVGRQQGGGGRTYPRAPLAACA</sequence>
<feature type="region of interest" description="Disordered" evidence="1">
    <location>
        <begin position="31"/>
        <end position="56"/>
    </location>
</feature>
<protein>
    <submittedName>
        <fullName evidence="2">Uncharacterized protein</fullName>
    </submittedName>
</protein>
<accession>A0A0A9AY22</accession>